<dbReference type="PANTHER" id="PTHR24025">
    <property type="entry name" value="DESMOGLEIN FAMILY MEMBER"/>
    <property type="match status" value="1"/>
</dbReference>
<evidence type="ECO:0000313" key="10">
    <source>
        <dbReference type="EMBL" id="ETR70908.1"/>
    </source>
</evidence>
<dbReference type="InterPro" id="IPR050971">
    <property type="entry name" value="Cadherin-domain_protein"/>
</dbReference>
<dbReference type="GO" id="GO:0000272">
    <property type="term" value="P:polysaccharide catabolic process"/>
    <property type="evidence" value="ECO:0007669"/>
    <property type="project" value="InterPro"/>
</dbReference>
<keyword evidence="3" id="KW-0677">Repeat</keyword>
<dbReference type="InterPro" id="IPR015919">
    <property type="entry name" value="Cadherin-like_sf"/>
</dbReference>
<dbReference type="PANTHER" id="PTHR24025:SF23">
    <property type="entry name" value="NEURAL-CADHERIN"/>
    <property type="match status" value="1"/>
</dbReference>
<evidence type="ECO:0000256" key="4">
    <source>
        <dbReference type="ARBA" id="ARBA00022837"/>
    </source>
</evidence>
<protein>
    <recommendedName>
        <fullName evidence="9">Cadherin domain-containing protein</fullName>
    </recommendedName>
</protein>
<keyword evidence="7" id="KW-0472">Membrane</keyword>
<dbReference type="InterPro" id="IPR036439">
    <property type="entry name" value="Dockerin_dom_sf"/>
</dbReference>
<comment type="subcellular location">
    <subcellularLocation>
        <location evidence="1">Membrane</location>
    </subcellularLocation>
</comment>
<dbReference type="GO" id="GO:0007156">
    <property type="term" value="P:homophilic cell adhesion via plasma membrane adhesion molecules"/>
    <property type="evidence" value="ECO:0007669"/>
    <property type="project" value="InterPro"/>
</dbReference>
<dbReference type="Gene3D" id="1.10.1330.10">
    <property type="entry name" value="Dockerin domain"/>
    <property type="match status" value="1"/>
</dbReference>
<dbReference type="PROSITE" id="PS50268">
    <property type="entry name" value="CADHERIN_2"/>
    <property type="match status" value="4"/>
</dbReference>
<proteinExistence type="predicted"/>
<evidence type="ECO:0000256" key="5">
    <source>
        <dbReference type="ARBA" id="ARBA00022889"/>
    </source>
</evidence>
<dbReference type="Gene3D" id="2.60.40.1120">
    <property type="entry name" value="Carboxypeptidase-like, regulatory domain"/>
    <property type="match status" value="1"/>
</dbReference>
<dbReference type="SMART" id="SM00736">
    <property type="entry name" value="CADG"/>
    <property type="match status" value="10"/>
</dbReference>
<feature type="chain" id="PRO_5010726603" description="Cadherin domain-containing protein" evidence="8">
    <location>
        <begin position="24"/>
        <end position="2084"/>
    </location>
</feature>
<dbReference type="SUPFAM" id="SSF49313">
    <property type="entry name" value="Cadherin-like"/>
    <property type="match status" value="5"/>
</dbReference>
<evidence type="ECO:0000313" key="11">
    <source>
        <dbReference type="Proteomes" id="UP000189670"/>
    </source>
</evidence>
<accession>A0A1V1P7Y3</accession>
<evidence type="ECO:0000256" key="2">
    <source>
        <dbReference type="ARBA" id="ARBA00022692"/>
    </source>
</evidence>
<gene>
    <name evidence="10" type="ORF">OMM_02895</name>
</gene>
<dbReference type="Gene3D" id="2.60.40.10">
    <property type="entry name" value="Immunoglobulins"/>
    <property type="match status" value="13"/>
</dbReference>
<organism evidence="10 11">
    <name type="scientific">Candidatus Magnetoglobus multicellularis str. Araruama</name>
    <dbReference type="NCBI Taxonomy" id="890399"/>
    <lineage>
        <taxon>Bacteria</taxon>
        <taxon>Pseudomonadati</taxon>
        <taxon>Thermodesulfobacteriota</taxon>
        <taxon>Desulfobacteria</taxon>
        <taxon>Desulfobacterales</taxon>
        <taxon>Desulfobacteraceae</taxon>
        <taxon>Candidatus Magnetoglobus</taxon>
    </lineage>
</organism>
<dbReference type="Proteomes" id="UP000189670">
    <property type="component" value="Unassembled WGS sequence"/>
</dbReference>
<keyword evidence="4" id="KW-0106">Calcium</keyword>
<name>A0A1V1P7Y3_9BACT</name>
<evidence type="ECO:0000256" key="6">
    <source>
        <dbReference type="ARBA" id="ARBA00022989"/>
    </source>
</evidence>
<dbReference type="EMBL" id="ATBP01000350">
    <property type="protein sequence ID" value="ETR70908.1"/>
    <property type="molecule type" value="Genomic_DNA"/>
</dbReference>
<sequence>MKKIQTIQLLTIALICCCSLVQAGSFSSTNYTVKRHVKPMSGNLSDSTNYNTKSTSGQDITGEMSYGQYVVEAGYWANANSNPFDLTLSVPTVAENNVFGLSIATIMTSDYDTADSHAYSLVSGDGDTDNAIFSISGSELIANVVFDYETKSSYSIRLRTTDSNFEWFEKSIMIYIENLNEAPTVEMSISNQDVDEFSEFYLNLDTGLFNDVDISDSLTYTATLSDGSPLPQWLFFNPSTLDFIGTPTKDNIGTLDIKIIATDNSSASVENTFSITINDVMENLPLISTNYRMPRYVVPMGGVISESPNFQKKATTGQDVTGLQTSTTQQLNVGYWAKANSNPAQVTISLSTIAENNVSGLSIATISSLDYDANDPHTYSLVAGDGDTDNAIFEINGTGLIANDVFDFETKSSYSIRIRATDTNYSWSESIILIQIADINDVPNLSASIAGQTMNEDTSANAITFTATDAETSPCSLSITISSSDQVLFPDHLISYTCNDNSYTITASPAVNQNGLATITLTITDAGGLTATTSFDLTVTAINDSPTISMISDQTTLEDIAVSAIDFTITDVETDPESLTLSVISSNLTLVAIENMAFSGTGSNQSIRITPTANEYGCVTITIAVTDGDLTATSAFELTVSSVNDLPVISNIEDQSTNEDTSTDPISFTIADADGDNLTLSANSSNLTLVAVENISFSVTEAIHAVRITPTANEYGMVTITIAVTDGSLTSTSAFVLTVNSINDPPVLSAIAGQTTNEDTPINTIHFSITDQENAPCSMNLTLTSSNQSLLPDANISSICSEDSYTITATPALNQNGIVLLTILVEDIGGLTGTTTLNLTVTSINDAPVFGAIEDQTINEDTVLAAVSITFADADGDDLTLSAQSSNLTLVSIENIAFNGTTGTSTTISITPTVHEYGDVTITLAITDGILTTTTSFALTVVSVNDVPIISAISDQTTSEDTAINAINFTTTDIENAPCSMSISLTSSNQTILPNANLSYTCNEGQYTLTANPALNQNGSVGITVTVEDSGGLTSVSAFNLSITPVNDAPVLSTVLNQSTNEDNATNPIGFTVTDVDGDSLTLSADSSNITLVAIENITFSGTGTGRTVTITPTANEFGAVSITISVSDGALTSATTFELAVNPVNDAPTLVTNIANQSIDEYAQFSLILDAASLFSDIDPGDSFTYTATLSDNNPLPDWLDFDSSTQAFSGIPPGLAVGTIDIKVTATDSSLASIDSIFSITINDTNSSGFPLKSMNYRTPRYVMPFGGGLSASTGYKHKTTSGQDVIGRMSKNSKIARIGYWAKANSNPYDITLTTPTVAENNLSALTVGTLVSSDYDYADPHTYTLISGIGDTDNDIFTLNGITITTNEIFDYENKSTYSIRVRVFDSNYGWADKVIEIQVIDINEMPDISASIANHTISEDAIADSIAFTVTDPESEPCGMAITITSSNTTLFPSSSFSYTCNDNSYTITATPALNKYGMATITILMTDSGGLTASNSFDLTVTSVEDSPVISSIPDQHIFEDTATSALNFTVTDAESDPIDLTVSAFSSNLTLVAIENIAISGTGSAKTITITPTANEYGLVTITIAATDGGLTTTSSFAVSVTPVNDTPVLSTILDQTTDEDTAINSISFTATDIEDPACSLSITITSSNQSFFPDTTISYTCNDNNYTMTANPLLNQNGVTIITILVTDSVGLTSVTSFNLTVTAINDSPVISTISDQIIDEDCITNPLSFSITDADFDNLTLSTSSSDLSLVSGENIEISGTGANRTVVITPKINAFGTTMITISVTDGNLTDTSSFNLTVNAVNDMPMISTIGDHTTNELTSYQINYTVTDVESTNLTVTAMSSDTTLIPQNNLTITHTGENYTLSITPVMAEAGTTNITISISDGVNITETVFMLTVEEVLFQISGYVGYYFDAGTQPISNVVLSLSGKYAYSAATDSSGNYTLANVRPGNYTQTIEKTDITSGIDISDAINILKAAISLKSLSCEQIIAGDANMNNRVTPLDATKLARYLAGTISNVNDSNIRWRFIPEMIPDCSSWPPIPYSNISNLLITGDISGQDFIGILLGDVDGNWGP</sequence>
<dbReference type="InterPro" id="IPR006644">
    <property type="entry name" value="Cadg"/>
</dbReference>
<evidence type="ECO:0000256" key="1">
    <source>
        <dbReference type="ARBA" id="ARBA00004370"/>
    </source>
</evidence>
<keyword evidence="2" id="KW-0812">Transmembrane</keyword>
<dbReference type="GO" id="GO:0016020">
    <property type="term" value="C:membrane"/>
    <property type="evidence" value="ECO:0007669"/>
    <property type="project" value="UniProtKB-SubCell"/>
</dbReference>
<dbReference type="InterPro" id="IPR013783">
    <property type="entry name" value="Ig-like_fold"/>
</dbReference>
<feature type="domain" description="Cadherin" evidence="9">
    <location>
        <begin position="92"/>
        <end position="185"/>
    </location>
</feature>
<dbReference type="Gene3D" id="2.60.40.60">
    <property type="entry name" value="Cadherins"/>
    <property type="match status" value="3"/>
</dbReference>
<feature type="domain" description="Cadherin" evidence="9">
    <location>
        <begin position="352"/>
        <end position="445"/>
    </location>
</feature>
<evidence type="ECO:0000259" key="9">
    <source>
        <dbReference type="PROSITE" id="PS50268"/>
    </source>
</evidence>
<dbReference type="PRINTS" id="PR00205">
    <property type="entry name" value="CADHERIN"/>
</dbReference>
<dbReference type="Pfam" id="PF17963">
    <property type="entry name" value="Big_9"/>
    <property type="match status" value="3"/>
</dbReference>
<feature type="domain" description="Cadherin" evidence="9">
    <location>
        <begin position="758"/>
        <end position="850"/>
    </location>
</feature>
<dbReference type="Pfam" id="PF05345">
    <property type="entry name" value="He_PIG"/>
    <property type="match status" value="2"/>
</dbReference>
<dbReference type="SMART" id="SM00112">
    <property type="entry name" value="CA"/>
    <property type="match status" value="5"/>
</dbReference>
<dbReference type="GO" id="GO:0030246">
    <property type="term" value="F:carbohydrate binding"/>
    <property type="evidence" value="ECO:0007669"/>
    <property type="project" value="InterPro"/>
</dbReference>
<dbReference type="GO" id="GO:0005911">
    <property type="term" value="C:cell-cell junction"/>
    <property type="evidence" value="ECO:0007669"/>
    <property type="project" value="TreeGrafter"/>
</dbReference>
<keyword evidence="6" id="KW-1133">Transmembrane helix</keyword>
<reference evidence="11" key="1">
    <citation type="submission" date="2012-11" db="EMBL/GenBank/DDBJ databases">
        <authorList>
            <person name="Lucero-Rivera Y.E."/>
            <person name="Tovar-Ramirez D."/>
        </authorList>
    </citation>
    <scope>NUCLEOTIDE SEQUENCE [LARGE SCALE GENOMIC DNA]</scope>
    <source>
        <strain evidence="11">Araruama</strain>
    </source>
</reference>
<dbReference type="GO" id="GO:0005509">
    <property type="term" value="F:calcium ion binding"/>
    <property type="evidence" value="ECO:0007669"/>
    <property type="project" value="InterPro"/>
</dbReference>
<evidence type="ECO:0000256" key="7">
    <source>
        <dbReference type="ARBA" id="ARBA00023136"/>
    </source>
</evidence>
<dbReference type="NCBIfam" id="NF012211">
    <property type="entry name" value="tand_rpt_95"/>
    <property type="match status" value="3"/>
</dbReference>
<keyword evidence="5" id="KW-0130">Cell adhesion</keyword>
<dbReference type="InterPro" id="IPR002126">
    <property type="entry name" value="Cadherin-like_dom"/>
</dbReference>
<evidence type="ECO:0000256" key="8">
    <source>
        <dbReference type="SAM" id="SignalP"/>
    </source>
</evidence>
<dbReference type="InterPro" id="IPR013784">
    <property type="entry name" value="Carb-bd-like_fold"/>
</dbReference>
<evidence type="ECO:0000256" key="3">
    <source>
        <dbReference type="ARBA" id="ARBA00022737"/>
    </source>
</evidence>
<comment type="caution">
    <text evidence="10">The sequence shown here is derived from an EMBL/GenBank/DDBJ whole genome shotgun (WGS) entry which is preliminary data.</text>
</comment>
<dbReference type="CDD" id="cd11304">
    <property type="entry name" value="Cadherin_repeat"/>
    <property type="match status" value="2"/>
</dbReference>
<keyword evidence="8" id="KW-0732">Signal</keyword>
<dbReference type="SUPFAM" id="SSF49452">
    <property type="entry name" value="Starch-binding domain-like"/>
    <property type="match status" value="1"/>
</dbReference>
<feature type="signal peptide" evidence="8">
    <location>
        <begin position="1"/>
        <end position="23"/>
    </location>
</feature>
<feature type="domain" description="Cadherin" evidence="9">
    <location>
        <begin position="1313"/>
        <end position="1413"/>
    </location>
</feature>